<dbReference type="Pfam" id="PF02283">
    <property type="entry name" value="CobU"/>
    <property type="match status" value="1"/>
</dbReference>
<comment type="caution">
    <text evidence="17">The sequence shown here is derived from an EMBL/GenBank/DDBJ whole genome shotgun (WGS) entry which is preliminary data.</text>
</comment>
<evidence type="ECO:0000256" key="13">
    <source>
        <dbReference type="ARBA" id="ARBA00023134"/>
    </source>
</evidence>
<keyword evidence="11 14" id="KW-0418">Kinase</keyword>
<evidence type="ECO:0000256" key="9">
    <source>
        <dbReference type="ARBA" id="ARBA00022679"/>
    </source>
</evidence>
<name>A0A2P8ERW8_9GAMM</name>
<keyword evidence="17" id="KW-0548">Nucleotidyltransferase</keyword>
<evidence type="ECO:0000313" key="18">
    <source>
        <dbReference type="Proteomes" id="UP000242133"/>
    </source>
</evidence>
<keyword evidence="10 14" id="KW-0547">Nucleotide-binding</keyword>
<dbReference type="InterPro" id="IPR003203">
    <property type="entry name" value="CobU/CobP"/>
</dbReference>
<dbReference type="GO" id="GO:0005525">
    <property type="term" value="F:GTP binding"/>
    <property type="evidence" value="ECO:0007669"/>
    <property type="project" value="UniProtKB-UniRule"/>
</dbReference>
<evidence type="ECO:0000256" key="16">
    <source>
        <dbReference type="PIRSR" id="PIRSR006135-2"/>
    </source>
</evidence>
<dbReference type="GO" id="GO:0008820">
    <property type="term" value="F:cobinamide phosphate guanylyltransferase activity"/>
    <property type="evidence" value="ECO:0007669"/>
    <property type="project" value="UniProtKB-UniRule"/>
</dbReference>
<feature type="binding site" evidence="16">
    <location>
        <begin position="32"/>
        <end position="34"/>
    </location>
    <ligand>
        <name>GTP</name>
        <dbReference type="ChEBI" id="CHEBI:37565"/>
    </ligand>
</feature>
<dbReference type="EC" id="2.7.7.62" evidence="14"/>
<dbReference type="UniPathway" id="UPA00148">
    <property type="reaction ID" value="UER00236"/>
</dbReference>
<dbReference type="GO" id="GO:0009236">
    <property type="term" value="P:cobalamin biosynthetic process"/>
    <property type="evidence" value="ECO:0007669"/>
    <property type="project" value="UniProtKB-UniRule"/>
</dbReference>
<keyword evidence="12 14" id="KW-0067">ATP-binding</keyword>
<dbReference type="NCBIfam" id="NF004469">
    <property type="entry name" value="PRK05800.1"/>
    <property type="match status" value="1"/>
</dbReference>
<dbReference type="PIRSF" id="PIRSF006135">
    <property type="entry name" value="CobU"/>
    <property type="match status" value="1"/>
</dbReference>
<evidence type="ECO:0000256" key="3">
    <source>
        <dbReference type="ARBA" id="ARBA00001522"/>
    </source>
</evidence>
<feature type="binding site" evidence="16">
    <location>
        <position position="82"/>
    </location>
    <ligand>
        <name>GTP</name>
        <dbReference type="ChEBI" id="CHEBI:37565"/>
    </ligand>
</feature>
<dbReference type="EMBL" id="PYGI01000019">
    <property type="protein sequence ID" value="PSL12204.1"/>
    <property type="molecule type" value="Genomic_DNA"/>
</dbReference>
<comment type="pathway">
    <text evidence="6 14">Cofactor biosynthesis; adenosylcobalamin biosynthesis; adenosylcobalamin from cob(II)yrinate a,c-diamide: step 5/7.</text>
</comment>
<comment type="catalytic activity">
    <reaction evidence="2 14">
        <text>adenosylcob(III)inamide phosphate + GTP + H(+) = adenosylcob(III)inamide-GDP + diphosphate</text>
        <dbReference type="Rhea" id="RHEA:22712"/>
        <dbReference type="ChEBI" id="CHEBI:15378"/>
        <dbReference type="ChEBI" id="CHEBI:33019"/>
        <dbReference type="ChEBI" id="CHEBI:37565"/>
        <dbReference type="ChEBI" id="CHEBI:58502"/>
        <dbReference type="ChEBI" id="CHEBI:60487"/>
        <dbReference type="EC" id="2.7.7.62"/>
    </reaction>
</comment>
<feature type="binding site" evidence="16">
    <location>
        <begin position="7"/>
        <end position="14"/>
    </location>
    <ligand>
        <name>GTP</name>
        <dbReference type="ChEBI" id="CHEBI:37565"/>
    </ligand>
</feature>
<sequence length="175" mass="18990">MIRLILGGARSGKSRQAEQLADASGHDVFYIATAQAYDDEMRVRIQRHRDERPGHWHTLEEPLQLAATILAQQASDRCLLIDCLTLWTTNQLLANADMQAERDALCAALANARGEIILVSNETGMGVVPMGELSRRFSDEAGWLNQSMAALADQVVLMVAGIPLVVKGPALGVGQ</sequence>
<dbReference type="SUPFAM" id="SSF52540">
    <property type="entry name" value="P-loop containing nucleoside triphosphate hydrolases"/>
    <property type="match status" value="1"/>
</dbReference>
<evidence type="ECO:0000256" key="15">
    <source>
        <dbReference type="PIRSR" id="PIRSR006135-1"/>
    </source>
</evidence>
<organism evidence="17 18">
    <name type="scientific">Marinobacterium halophilum</name>
    <dbReference type="NCBI Taxonomy" id="267374"/>
    <lineage>
        <taxon>Bacteria</taxon>
        <taxon>Pseudomonadati</taxon>
        <taxon>Pseudomonadota</taxon>
        <taxon>Gammaproteobacteria</taxon>
        <taxon>Oceanospirillales</taxon>
        <taxon>Oceanospirillaceae</taxon>
        <taxon>Marinobacterium</taxon>
    </lineage>
</organism>
<keyword evidence="13 14" id="KW-0342">GTP-binding</keyword>
<comment type="catalytic activity">
    <reaction evidence="3">
        <text>adenosylcob(III)inamide + GTP = adenosylcob(III)inamide phosphate + GDP + H(+)</text>
        <dbReference type="Rhea" id="RHEA:15765"/>
        <dbReference type="ChEBI" id="CHEBI:2480"/>
        <dbReference type="ChEBI" id="CHEBI:15378"/>
        <dbReference type="ChEBI" id="CHEBI:37565"/>
        <dbReference type="ChEBI" id="CHEBI:58189"/>
        <dbReference type="ChEBI" id="CHEBI:58502"/>
        <dbReference type="EC" id="2.7.1.156"/>
    </reaction>
</comment>
<dbReference type="GO" id="GO:0005524">
    <property type="term" value="F:ATP binding"/>
    <property type="evidence" value="ECO:0007669"/>
    <property type="project" value="UniProtKB-UniRule"/>
</dbReference>
<comment type="similarity">
    <text evidence="7 14">Belongs to the CobU/CobP family.</text>
</comment>
<comment type="pathway">
    <text evidence="5 14">Cofactor biosynthesis; adenosylcobalamin biosynthesis; adenosylcobalamin from cob(II)yrinate a,c-diamide: step 6/7.</text>
</comment>
<evidence type="ECO:0000313" key="17">
    <source>
        <dbReference type="EMBL" id="PSL12204.1"/>
    </source>
</evidence>
<feature type="binding site" evidence="16">
    <location>
        <begin position="49"/>
        <end position="52"/>
    </location>
    <ligand>
        <name>GTP</name>
        <dbReference type="ChEBI" id="CHEBI:37565"/>
    </ligand>
</feature>
<reference evidence="17 18" key="1">
    <citation type="submission" date="2018-03" db="EMBL/GenBank/DDBJ databases">
        <title>Genomic Encyclopedia of Archaeal and Bacterial Type Strains, Phase II (KMG-II): from individual species to whole genera.</title>
        <authorList>
            <person name="Goeker M."/>
        </authorList>
    </citation>
    <scope>NUCLEOTIDE SEQUENCE [LARGE SCALE GENOMIC DNA]</scope>
    <source>
        <strain evidence="17 18">DSM 17586</strain>
    </source>
</reference>
<dbReference type="RefSeq" id="WP_106592605.1">
    <property type="nucleotide sequence ID" value="NZ_PYGI01000019.1"/>
</dbReference>
<dbReference type="Proteomes" id="UP000242133">
    <property type="component" value="Unassembled WGS sequence"/>
</dbReference>
<evidence type="ECO:0000256" key="8">
    <source>
        <dbReference type="ARBA" id="ARBA00022573"/>
    </source>
</evidence>
<proteinExistence type="inferred from homology"/>
<evidence type="ECO:0000256" key="12">
    <source>
        <dbReference type="ARBA" id="ARBA00022840"/>
    </source>
</evidence>
<evidence type="ECO:0000256" key="7">
    <source>
        <dbReference type="ARBA" id="ARBA00007490"/>
    </source>
</evidence>
<dbReference type="PANTHER" id="PTHR34848:SF1">
    <property type="entry name" value="BIFUNCTIONAL ADENOSYLCOBALAMIN BIOSYNTHESIS PROTEIN COBU"/>
    <property type="match status" value="1"/>
</dbReference>
<comment type="function">
    <text evidence="4 14">Catalyzes ATP-dependent phosphorylation of adenosylcobinamide and addition of GMP to adenosylcobinamide phosphate.</text>
</comment>
<evidence type="ECO:0000256" key="2">
    <source>
        <dbReference type="ARBA" id="ARBA00000711"/>
    </source>
</evidence>
<feature type="binding site" evidence="16">
    <location>
        <position position="60"/>
    </location>
    <ligand>
        <name>GTP</name>
        <dbReference type="ChEBI" id="CHEBI:37565"/>
    </ligand>
</feature>
<evidence type="ECO:0000256" key="14">
    <source>
        <dbReference type="PIRNR" id="PIRNR006135"/>
    </source>
</evidence>
<dbReference type="OrthoDB" id="9788370at2"/>
<dbReference type="CDD" id="cd00544">
    <property type="entry name" value="CobU"/>
    <property type="match status" value="1"/>
</dbReference>
<dbReference type="Gene3D" id="3.40.50.300">
    <property type="entry name" value="P-loop containing nucleotide triphosphate hydrolases"/>
    <property type="match status" value="1"/>
</dbReference>
<evidence type="ECO:0000256" key="11">
    <source>
        <dbReference type="ARBA" id="ARBA00022777"/>
    </source>
</evidence>
<protein>
    <recommendedName>
        <fullName evidence="14">Bifunctional adenosylcobalamin biosynthesis protein</fullName>
        <ecNumber evidence="14">2.7.1.156</ecNumber>
        <ecNumber evidence="14">2.7.7.62</ecNumber>
    </recommendedName>
</protein>
<dbReference type="AlphaFoldDB" id="A0A2P8ERW8"/>
<evidence type="ECO:0000256" key="1">
    <source>
        <dbReference type="ARBA" id="ARBA00000312"/>
    </source>
</evidence>
<keyword evidence="18" id="KW-1185">Reference proteome</keyword>
<keyword evidence="9 14" id="KW-0808">Transferase</keyword>
<dbReference type="InterPro" id="IPR027417">
    <property type="entry name" value="P-loop_NTPase"/>
</dbReference>
<feature type="active site" description="GMP-histidine intermediate" evidence="15">
    <location>
        <position position="48"/>
    </location>
</feature>
<comment type="catalytic activity">
    <reaction evidence="1 14">
        <text>adenosylcob(III)inamide + ATP = adenosylcob(III)inamide phosphate + ADP + H(+)</text>
        <dbReference type="Rhea" id="RHEA:15769"/>
        <dbReference type="ChEBI" id="CHEBI:2480"/>
        <dbReference type="ChEBI" id="CHEBI:15378"/>
        <dbReference type="ChEBI" id="CHEBI:30616"/>
        <dbReference type="ChEBI" id="CHEBI:58502"/>
        <dbReference type="ChEBI" id="CHEBI:456216"/>
        <dbReference type="EC" id="2.7.1.156"/>
    </reaction>
</comment>
<dbReference type="PANTHER" id="PTHR34848">
    <property type="match status" value="1"/>
</dbReference>
<dbReference type="GO" id="GO:0043752">
    <property type="term" value="F:adenosylcobinamide kinase activity"/>
    <property type="evidence" value="ECO:0007669"/>
    <property type="project" value="UniProtKB-EC"/>
</dbReference>
<keyword evidence="8 14" id="KW-0169">Cobalamin biosynthesis</keyword>
<accession>A0A2P8ERW8</accession>
<evidence type="ECO:0000256" key="5">
    <source>
        <dbReference type="ARBA" id="ARBA00004692"/>
    </source>
</evidence>
<evidence type="ECO:0000256" key="6">
    <source>
        <dbReference type="ARBA" id="ARBA00005159"/>
    </source>
</evidence>
<gene>
    <name evidence="17" type="ORF">CLV44_11938</name>
</gene>
<evidence type="ECO:0000256" key="10">
    <source>
        <dbReference type="ARBA" id="ARBA00022741"/>
    </source>
</evidence>
<dbReference type="EC" id="2.7.1.156" evidence="14"/>
<evidence type="ECO:0000256" key="4">
    <source>
        <dbReference type="ARBA" id="ARBA00003889"/>
    </source>
</evidence>